<proteinExistence type="predicted"/>
<reference evidence="1" key="1">
    <citation type="submission" date="2020-06" db="EMBL/GenBank/DDBJ databases">
        <title>Whole Genome Sequence of Bradyrhizobium sp. Strain 66S1MB.</title>
        <authorList>
            <person name="Bromfield E."/>
            <person name="Cloutier S."/>
        </authorList>
    </citation>
    <scope>NUCLEOTIDE SEQUENCE</scope>
    <source>
        <strain evidence="1">66S1MB</strain>
    </source>
</reference>
<organism evidence="1">
    <name type="scientific">Bradyrhizobium quebecense</name>
    <dbReference type="NCBI Taxonomy" id="2748629"/>
    <lineage>
        <taxon>Bacteria</taxon>
        <taxon>Pseudomonadati</taxon>
        <taxon>Pseudomonadota</taxon>
        <taxon>Alphaproteobacteria</taxon>
        <taxon>Hyphomicrobiales</taxon>
        <taxon>Nitrobacteraceae</taxon>
        <taxon>Bradyrhizobium</taxon>
    </lineage>
</organism>
<comment type="caution">
    <text evidence="1">The sequence shown here is derived from an EMBL/GenBank/DDBJ whole genome shotgun (WGS) entry which is preliminary data.</text>
</comment>
<protein>
    <submittedName>
        <fullName evidence="1">Uncharacterized protein</fullName>
    </submittedName>
</protein>
<dbReference type="RefSeq" id="WP_176531912.1">
    <property type="nucleotide sequence ID" value="NZ_CP088022.1"/>
</dbReference>
<gene>
    <name evidence="1" type="ORF">HU230_22070</name>
</gene>
<dbReference type="EMBL" id="JABWSX010000001">
    <property type="protein sequence ID" value="NVL08393.1"/>
    <property type="molecule type" value="Genomic_DNA"/>
</dbReference>
<name>A0A973WNU7_9BRAD</name>
<sequence>MGSLFSAFKALKRVVSGQVIERIDTPMNGGFTTISLRLKQESSSGDYYVVLAELSSGNYQYAAFTKEEFGEFSDAVSRIQKLLREHNL</sequence>
<accession>A0A973WNU7</accession>
<dbReference type="AlphaFoldDB" id="A0A973WNU7"/>
<evidence type="ECO:0000313" key="1">
    <source>
        <dbReference type="EMBL" id="NVL08393.1"/>
    </source>
</evidence>